<dbReference type="GO" id="GO:0002376">
    <property type="term" value="P:immune system process"/>
    <property type="evidence" value="ECO:0007669"/>
    <property type="project" value="UniProtKB-KW"/>
</dbReference>
<evidence type="ECO:0000256" key="2">
    <source>
        <dbReference type="ARBA" id="ARBA00022859"/>
    </source>
</evidence>
<reference evidence="6" key="1">
    <citation type="submission" date="2013-11" db="EMBL/GenBank/DDBJ databases">
        <title>The genomic landscape of the Guanapo guppy.</title>
        <authorList>
            <person name="Kuenstner A."/>
            <person name="Dreyer C."/>
        </authorList>
    </citation>
    <scope>NUCLEOTIDE SEQUENCE</scope>
    <source>
        <strain evidence="6">Guanapo</strain>
    </source>
</reference>
<proteinExistence type="predicted"/>
<protein>
    <recommendedName>
        <fullName evidence="4">Ig-like domain-containing protein</fullName>
    </recommendedName>
</protein>
<evidence type="ECO:0000256" key="3">
    <source>
        <dbReference type="SAM" id="SignalP"/>
    </source>
</evidence>
<dbReference type="Gene3D" id="2.60.40.10">
    <property type="entry name" value="Immunoglobulins"/>
    <property type="match status" value="1"/>
</dbReference>
<dbReference type="GO" id="GO:0007166">
    <property type="term" value="P:cell surface receptor signaling pathway"/>
    <property type="evidence" value="ECO:0007669"/>
    <property type="project" value="TreeGrafter"/>
</dbReference>
<dbReference type="Bgee" id="ENSPREG00000009053">
    <property type="expression patterns" value="Expressed in head"/>
</dbReference>
<dbReference type="AlphaFoldDB" id="A0A3P9NUR3"/>
<dbReference type="InterPro" id="IPR013783">
    <property type="entry name" value="Ig-like_fold"/>
</dbReference>
<dbReference type="GeneTree" id="ENSGT00940000170858"/>
<dbReference type="CDD" id="cd00099">
    <property type="entry name" value="IgV"/>
    <property type="match status" value="1"/>
</dbReference>
<dbReference type="InterPro" id="IPR013106">
    <property type="entry name" value="Ig_V-set"/>
</dbReference>
<dbReference type="InterPro" id="IPR007110">
    <property type="entry name" value="Ig-like_dom"/>
</dbReference>
<dbReference type="SMART" id="SM00406">
    <property type="entry name" value="IGv"/>
    <property type="match status" value="1"/>
</dbReference>
<feature type="chain" id="PRO_5018013348" description="Ig-like domain-containing protein" evidence="3">
    <location>
        <begin position="17"/>
        <end position="118"/>
    </location>
</feature>
<dbReference type="SUPFAM" id="SSF48726">
    <property type="entry name" value="Immunoglobulin"/>
    <property type="match status" value="1"/>
</dbReference>
<dbReference type="InterPro" id="IPR050413">
    <property type="entry name" value="TCR_beta_variable"/>
</dbReference>
<organism evidence="5 6">
    <name type="scientific">Poecilia reticulata</name>
    <name type="common">Guppy</name>
    <name type="synonym">Acanthophacelus reticulatus</name>
    <dbReference type="NCBI Taxonomy" id="8081"/>
    <lineage>
        <taxon>Eukaryota</taxon>
        <taxon>Metazoa</taxon>
        <taxon>Chordata</taxon>
        <taxon>Craniata</taxon>
        <taxon>Vertebrata</taxon>
        <taxon>Euteleostomi</taxon>
        <taxon>Actinopterygii</taxon>
        <taxon>Neopterygii</taxon>
        <taxon>Teleostei</taxon>
        <taxon>Neoteleostei</taxon>
        <taxon>Acanthomorphata</taxon>
        <taxon>Ovalentaria</taxon>
        <taxon>Atherinomorphae</taxon>
        <taxon>Cyprinodontiformes</taxon>
        <taxon>Poeciliidae</taxon>
        <taxon>Poeciliinae</taxon>
        <taxon>Poecilia</taxon>
    </lineage>
</organism>
<sequence length="118" mass="13437">MLTFSLLFSFMGVAFGLEVHQSRSDLIVKRGEKVHIFCTHEKTDFWTMLWYRQPPADTALELIGHLYTSSIKMEDEDDQNVRIVGDLSGSTAKNSSLVINIVEQKHTAVYYCAAREAH</sequence>
<dbReference type="PANTHER" id="PTHR23268">
    <property type="entry name" value="T-CELL RECEPTOR BETA CHAIN"/>
    <property type="match status" value="1"/>
</dbReference>
<dbReference type="Pfam" id="PF07686">
    <property type="entry name" value="V-set"/>
    <property type="match status" value="1"/>
</dbReference>
<dbReference type="OMA" id="MLWYQKS"/>
<keyword evidence="6" id="KW-1185">Reference proteome</keyword>
<accession>A0A3P9NUR3</accession>
<reference evidence="5" key="2">
    <citation type="submission" date="2025-08" db="UniProtKB">
        <authorList>
            <consortium name="Ensembl"/>
        </authorList>
    </citation>
    <scope>IDENTIFICATION</scope>
    <source>
        <strain evidence="5">Guanapo</strain>
    </source>
</reference>
<dbReference type="Proteomes" id="UP000242638">
    <property type="component" value="Unassembled WGS sequence"/>
</dbReference>
<evidence type="ECO:0000313" key="5">
    <source>
        <dbReference type="Ensembl" id="ENSPREP00000013307.1"/>
    </source>
</evidence>
<keyword evidence="1 3" id="KW-0732">Signal</keyword>
<dbReference type="PANTHER" id="PTHR23268:SF102">
    <property type="entry name" value="IMMUNOGLOBULIN V-SET DOMAIN-CONTAINING PROTEIN"/>
    <property type="match status" value="1"/>
</dbReference>
<feature type="domain" description="Ig-like" evidence="4">
    <location>
        <begin position="17"/>
        <end position="118"/>
    </location>
</feature>
<reference evidence="5" key="3">
    <citation type="submission" date="2025-09" db="UniProtKB">
        <authorList>
            <consortium name="Ensembl"/>
        </authorList>
    </citation>
    <scope>IDENTIFICATION</scope>
    <source>
        <strain evidence="5">Guanapo</strain>
    </source>
</reference>
<evidence type="ECO:0000256" key="1">
    <source>
        <dbReference type="ARBA" id="ARBA00022729"/>
    </source>
</evidence>
<dbReference type="GO" id="GO:0005886">
    <property type="term" value="C:plasma membrane"/>
    <property type="evidence" value="ECO:0007669"/>
    <property type="project" value="TreeGrafter"/>
</dbReference>
<feature type="signal peptide" evidence="3">
    <location>
        <begin position="1"/>
        <end position="16"/>
    </location>
</feature>
<dbReference type="PROSITE" id="PS50835">
    <property type="entry name" value="IG_LIKE"/>
    <property type="match status" value="1"/>
</dbReference>
<dbReference type="InterPro" id="IPR036179">
    <property type="entry name" value="Ig-like_dom_sf"/>
</dbReference>
<dbReference type="Ensembl" id="ENSPRET00000013443.1">
    <property type="protein sequence ID" value="ENSPREP00000013307.1"/>
    <property type="gene ID" value="ENSPREG00000009053.1"/>
</dbReference>
<name>A0A3P9NUR3_POERE</name>
<evidence type="ECO:0000259" key="4">
    <source>
        <dbReference type="PROSITE" id="PS50835"/>
    </source>
</evidence>
<keyword evidence="2" id="KW-0391">Immunity</keyword>
<evidence type="ECO:0000313" key="6">
    <source>
        <dbReference type="Proteomes" id="UP000242638"/>
    </source>
</evidence>